<evidence type="ECO:0000256" key="5">
    <source>
        <dbReference type="ARBA" id="ARBA00023235"/>
    </source>
</evidence>
<dbReference type="GO" id="GO:0019262">
    <property type="term" value="P:N-acetylneuraminate catabolic process"/>
    <property type="evidence" value="ECO:0007669"/>
    <property type="project" value="UniProtKB-UniRule"/>
</dbReference>
<comment type="catalytic activity">
    <reaction evidence="1 7">
        <text>an N-acyl-D-glucosamine 6-phosphate = an N-acyl-D-mannosamine 6-phosphate</text>
        <dbReference type="Rhea" id="RHEA:23932"/>
        <dbReference type="ChEBI" id="CHEBI:57599"/>
        <dbReference type="ChEBI" id="CHEBI:57666"/>
        <dbReference type="EC" id="5.1.3.9"/>
    </reaction>
</comment>
<accession>D7UXC3</accession>
<dbReference type="HOGENOM" id="CLU_086300_1_0_9"/>
<dbReference type="AlphaFoldDB" id="D7UXC3"/>
<dbReference type="Gene3D" id="3.20.20.70">
    <property type="entry name" value="Aldolase class I"/>
    <property type="match status" value="1"/>
</dbReference>
<evidence type="ECO:0000256" key="6">
    <source>
        <dbReference type="ARBA" id="ARBA00023277"/>
    </source>
</evidence>
<dbReference type="GO" id="GO:0047465">
    <property type="term" value="F:N-acylglucosamine-6-phosphate 2-epimerase activity"/>
    <property type="evidence" value="ECO:0007669"/>
    <property type="project" value="UniProtKB-EC"/>
</dbReference>
<dbReference type="UniPathway" id="UPA00629">
    <property type="reaction ID" value="UER00682"/>
</dbReference>
<dbReference type="HAMAP" id="MF_01235">
    <property type="entry name" value="ManNAc6P_epimer"/>
    <property type="match status" value="1"/>
</dbReference>
<evidence type="ECO:0000256" key="4">
    <source>
        <dbReference type="ARBA" id="ARBA00007439"/>
    </source>
</evidence>
<comment type="function">
    <text evidence="2 7">Converts N-acetylmannosamine-6-phosphate (ManNAc-6-P) to N-acetylglucosamine-6-phosphate (GlcNAc-6-P).</text>
</comment>
<dbReference type="EMBL" id="ACCR02000003">
    <property type="protein sequence ID" value="EFI84331.1"/>
    <property type="molecule type" value="Genomic_DNA"/>
</dbReference>
<dbReference type="GO" id="GO:0006053">
    <property type="term" value="P:N-acetylmannosamine catabolic process"/>
    <property type="evidence" value="ECO:0007669"/>
    <property type="project" value="TreeGrafter"/>
</dbReference>
<dbReference type="PANTHER" id="PTHR36204:SF1">
    <property type="entry name" value="N-ACETYLMANNOSAMINE-6-PHOSPHATE 2-EPIMERASE-RELATED"/>
    <property type="match status" value="1"/>
</dbReference>
<dbReference type="EC" id="5.1.3.9" evidence="7"/>
<evidence type="ECO:0000313" key="8">
    <source>
        <dbReference type="EMBL" id="EFI84331.1"/>
    </source>
</evidence>
<dbReference type="GO" id="GO:0005829">
    <property type="term" value="C:cytosol"/>
    <property type="evidence" value="ECO:0007669"/>
    <property type="project" value="TreeGrafter"/>
</dbReference>
<dbReference type="CDD" id="cd04729">
    <property type="entry name" value="NanE"/>
    <property type="match status" value="1"/>
</dbReference>
<dbReference type="eggNOG" id="COG3010">
    <property type="taxonomic scope" value="Bacteria"/>
</dbReference>
<dbReference type="SUPFAM" id="SSF51366">
    <property type="entry name" value="Ribulose-phoshate binding barrel"/>
    <property type="match status" value="1"/>
</dbReference>
<organism evidence="8 9">
    <name type="scientific">Listeria grayi DSM 20601</name>
    <dbReference type="NCBI Taxonomy" id="525367"/>
    <lineage>
        <taxon>Bacteria</taxon>
        <taxon>Bacillati</taxon>
        <taxon>Bacillota</taxon>
        <taxon>Bacilli</taxon>
        <taxon>Bacillales</taxon>
        <taxon>Listeriaceae</taxon>
        <taxon>Listeria</taxon>
    </lineage>
</organism>
<gene>
    <name evidence="7 8" type="primary">nanE</name>
    <name evidence="8" type="ORF">HMPREF0556_10884</name>
</gene>
<comment type="pathway">
    <text evidence="3 7">Amino-sugar metabolism; N-acetylneuraminate degradation; D-fructose 6-phosphate from N-acetylneuraminate: step 3/5.</text>
</comment>
<sequence length="227" mass="24803">MFFIGGKIMLEQVKGKVIISCQALENEPLHSSFIMGRMALAVAQGGAAGIRANSVADIEEIRKHVDLPIVGIIKHDYPDSEIYITATSKEVEALLETNIEMIALDATDRKRPGGETTRELVAKIHEGNKLAMADISNVEEGIAAEKVGFDCVSTTLSGYTPYTKTRPRPDFELLEQLRNAISIPIICEGHITEPAEVAEAYKRGAYSVVVGSAITRPQEIAKRFTDF</sequence>
<dbReference type="Proteomes" id="UP000010119">
    <property type="component" value="Unassembled WGS sequence"/>
</dbReference>
<dbReference type="FunFam" id="3.20.20.70:FF:000035">
    <property type="entry name" value="Putative N-acetylmannosamine-6-phosphate 2-epimerase"/>
    <property type="match status" value="1"/>
</dbReference>
<comment type="similarity">
    <text evidence="4 7">Belongs to the NanE family.</text>
</comment>
<dbReference type="NCBIfam" id="NF002231">
    <property type="entry name" value="PRK01130.1"/>
    <property type="match status" value="1"/>
</dbReference>
<evidence type="ECO:0000313" key="9">
    <source>
        <dbReference type="Proteomes" id="UP000010119"/>
    </source>
</evidence>
<dbReference type="PANTHER" id="PTHR36204">
    <property type="entry name" value="N-ACETYLMANNOSAMINE-6-PHOSPHATE 2-EPIMERASE-RELATED"/>
    <property type="match status" value="1"/>
</dbReference>
<evidence type="ECO:0000256" key="2">
    <source>
        <dbReference type="ARBA" id="ARBA00002147"/>
    </source>
</evidence>
<protein>
    <recommendedName>
        <fullName evidence="7">Putative N-acetylmannosamine-6-phosphate 2-epimerase</fullName>
        <ecNumber evidence="7">5.1.3.9</ecNumber>
    </recommendedName>
    <alternativeName>
        <fullName evidence="7">ManNAc-6-P epimerase</fullName>
    </alternativeName>
</protein>
<keyword evidence="9" id="KW-1185">Reference proteome</keyword>
<evidence type="ECO:0000256" key="3">
    <source>
        <dbReference type="ARBA" id="ARBA00005081"/>
    </source>
</evidence>
<evidence type="ECO:0000256" key="7">
    <source>
        <dbReference type="HAMAP-Rule" id="MF_01235"/>
    </source>
</evidence>
<dbReference type="InterPro" id="IPR007260">
    <property type="entry name" value="NanE"/>
</dbReference>
<name>D7UXC3_LISGR</name>
<dbReference type="Pfam" id="PF04131">
    <property type="entry name" value="NanE"/>
    <property type="match status" value="1"/>
</dbReference>
<comment type="caution">
    <text evidence="8">The sequence shown here is derived from an EMBL/GenBank/DDBJ whole genome shotgun (WGS) entry which is preliminary data.</text>
</comment>
<keyword evidence="5 7" id="KW-0413">Isomerase</keyword>
<dbReference type="STRING" id="525367.HMPREF0556_10884"/>
<dbReference type="InterPro" id="IPR011060">
    <property type="entry name" value="RibuloseP-bd_barrel"/>
</dbReference>
<dbReference type="GO" id="GO:0005975">
    <property type="term" value="P:carbohydrate metabolic process"/>
    <property type="evidence" value="ECO:0007669"/>
    <property type="project" value="UniProtKB-UniRule"/>
</dbReference>
<reference evidence="8" key="1">
    <citation type="submission" date="2010-06" db="EMBL/GenBank/DDBJ databases">
        <authorList>
            <person name="Muzny D."/>
            <person name="Qin X."/>
            <person name="Buhay C."/>
            <person name="Dugan-Rocha S."/>
            <person name="Ding Y."/>
            <person name="Chen G."/>
            <person name="Hawes A."/>
            <person name="Holder M."/>
            <person name="Jhangiani S."/>
            <person name="Johnson A."/>
            <person name="Khan Z."/>
            <person name="Li Z."/>
            <person name="Liu W."/>
            <person name="Liu X."/>
            <person name="Perez L."/>
            <person name="Shen H."/>
            <person name="Wang Q."/>
            <person name="Watt J."/>
            <person name="Xi L."/>
            <person name="Xin Y."/>
            <person name="Zhou J."/>
            <person name="Deng J."/>
            <person name="Jiang H."/>
            <person name="Liu Y."/>
            <person name="Qu J."/>
            <person name="Song X.-Z."/>
            <person name="Zhang L."/>
            <person name="Villasana D."/>
            <person name="Johnson A."/>
            <person name="Liu J."/>
            <person name="Liyanage D."/>
            <person name="Lorensuhewa L."/>
            <person name="Robinson T."/>
            <person name="Song A."/>
            <person name="Song B.-B."/>
            <person name="Dinh H."/>
            <person name="Thornton R."/>
            <person name="Coyle M."/>
            <person name="Francisco L."/>
            <person name="Jackson L."/>
            <person name="Javaid M."/>
            <person name="Korchina V."/>
            <person name="Kovar C."/>
            <person name="Mata R."/>
            <person name="Mathew T."/>
            <person name="Ngo R."/>
            <person name="Nguyen L."/>
            <person name="Nguyen N."/>
            <person name="Okwuonu G."/>
            <person name="Ongeri F."/>
            <person name="Pham C."/>
            <person name="Simmons D."/>
            <person name="Wilczek-Boney K."/>
            <person name="Hale W."/>
            <person name="Jakkamsetti A."/>
            <person name="Pham P."/>
            <person name="Ruth R."/>
            <person name="San Lucas F."/>
            <person name="Warren J."/>
            <person name="Zhang J."/>
            <person name="Zhao Z."/>
            <person name="Zhou C."/>
            <person name="Zhu D."/>
            <person name="Lee S."/>
            <person name="Bess C."/>
            <person name="Blankenburg K."/>
            <person name="Forbes L."/>
            <person name="Fu Q."/>
            <person name="Gubbala S."/>
            <person name="Hirani K."/>
            <person name="Jayaseelan J.C."/>
            <person name="Lara F."/>
            <person name="Munidasa M."/>
            <person name="Palculict T."/>
            <person name="Patil S."/>
            <person name="Pu L.-L."/>
            <person name="Saada N."/>
            <person name="Tang L."/>
            <person name="Weissenberger G."/>
            <person name="Zhu Y."/>
            <person name="Hemphill L."/>
            <person name="Shang Y."/>
            <person name="Youmans B."/>
            <person name="Ayvaz T."/>
            <person name="Ross M."/>
            <person name="Santibanez J."/>
            <person name="Aqrawi P."/>
            <person name="Gross S."/>
            <person name="Joshi V."/>
            <person name="Fowler G."/>
            <person name="Nazareth L."/>
            <person name="Reid J."/>
            <person name="Worley K."/>
            <person name="Petrosino J."/>
            <person name="Highlander S."/>
            <person name="Gibbs R."/>
        </authorList>
    </citation>
    <scope>NUCLEOTIDE SEQUENCE [LARGE SCALE GENOMIC DNA]</scope>
    <source>
        <strain evidence="8">DSM 20601</strain>
    </source>
</reference>
<evidence type="ECO:0000256" key="1">
    <source>
        <dbReference type="ARBA" id="ARBA00000056"/>
    </source>
</evidence>
<proteinExistence type="inferred from homology"/>
<dbReference type="InterPro" id="IPR013785">
    <property type="entry name" value="Aldolase_TIM"/>
</dbReference>
<keyword evidence="6 7" id="KW-0119">Carbohydrate metabolism</keyword>